<keyword evidence="3" id="KW-0508">mRNA splicing</keyword>
<feature type="region of interest" description="Disordered" evidence="5">
    <location>
        <begin position="102"/>
        <end position="126"/>
    </location>
</feature>
<gene>
    <name evidence="7" type="ORF">CTI12_AA082540</name>
</gene>
<accession>A0A2U1Q2C5</accession>
<dbReference type="InterPro" id="IPR012677">
    <property type="entry name" value="Nucleotide-bd_a/b_plait_sf"/>
</dbReference>
<name>A0A2U1Q2C5_ARTAN</name>
<dbReference type="PANTHER" id="PTHR23147">
    <property type="entry name" value="SERINE/ARGININE RICH SPLICING FACTOR"/>
    <property type="match status" value="1"/>
</dbReference>
<evidence type="ECO:0000256" key="1">
    <source>
        <dbReference type="ARBA" id="ARBA00022664"/>
    </source>
</evidence>
<evidence type="ECO:0000256" key="5">
    <source>
        <dbReference type="SAM" id="MobiDB-lite"/>
    </source>
</evidence>
<comment type="caution">
    <text evidence="7">The sequence shown here is derived from an EMBL/GenBank/DDBJ whole genome shotgun (WGS) entry which is preliminary data.</text>
</comment>
<feature type="compositionally biased region" description="Basic and acidic residues" evidence="5">
    <location>
        <begin position="110"/>
        <end position="126"/>
    </location>
</feature>
<dbReference type="AlphaFoldDB" id="A0A2U1Q2C5"/>
<dbReference type="OrthoDB" id="1749483at2759"/>
<dbReference type="EMBL" id="PKPP01000490">
    <property type="protein sequence ID" value="PWA92112.1"/>
    <property type="molecule type" value="Genomic_DNA"/>
</dbReference>
<dbReference type="GO" id="GO:0005681">
    <property type="term" value="C:spliceosomal complex"/>
    <property type="evidence" value="ECO:0007669"/>
    <property type="project" value="UniProtKB-KW"/>
</dbReference>
<dbReference type="InterPro" id="IPR050907">
    <property type="entry name" value="SRSF"/>
</dbReference>
<evidence type="ECO:0000256" key="3">
    <source>
        <dbReference type="ARBA" id="ARBA00023187"/>
    </source>
</evidence>
<keyword evidence="1" id="KW-0507">mRNA processing</keyword>
<evidence type="ECO:0000313" key="7">
    <source>
        <dbReference type="EMBL" id="PWA92112.1"/>
    </source>
</evidence>
<dbReference type="GO" id="GO:0006397">
    <property type="term" value="P:mRNA processing"/>
    <property type="evidence" value="ECO:0007669"/>
    <property type="project" value="UniProtKB-KW"/>
</dbReference>
<keyword evidence="8" id="KW-1185">Reference proteome</keyword>
<protein>
    <recommendedName>
        <fullName evidence="6">RRM domain-containing protein</fullName>
    </recommendedName>
</protein>
<keyword evidence="2" id="KW-0747">Spliceosome</keyword>
<dbReference type="Gene3D" id="3.30.70.330">
    <property type="match status" value="1"/>
</dbReference>
<feature type="domain" description="RRM" evidence="6">
    <location>
        <begin position="16"/>
        <end position="93"/>
    </location>
</feature>
<evidence type="ECO:0000259" key="6">
    <source>
        <dbReference type="PROSITE" id="PS50102"/>
    </source>
</evidence>
<dbReference type="SUPFAM" id="SSF54928">
    <property type="entry name" value="RNA-binding domain, RBD"/>
    <property type="match status" value="1"/>
</dbReference>
<dbReference type="Pfam" id="PF00076">
    <property type="entry name" value="RRM_1"/>
    <property type="match status" value="1"/>
</dbReference>
<dbReference type="GO" id="GO:0003723">
    <property type="term" value="F:RNA binding"/>
    <property type="evidence" value="ECO:0007669"/>
    <property type="project" value="UniProtKB-UniRule"/>
</dbReference>
<dbReference type="SMART" id="SM00360">
    <property type="entry name" value="RRM"/>
    <property type="match status" value="1"/>
</dbReference>
<organism evidence="7 8">
    <name type="scientific">Artemisia annua</name>
    <name type="common">Sweet wormwood</name>
    <dbReference type="NCBI Taxonomy" id="35608"/>
    <lineage>
        <taxon>Eukaryota</taxon>
        <taxon>Viridiplantae</taxon>
        <taxon>Streptophyta</taxon>
        <taxon>Embryophyta</taxon>
        <taxon>Tracheophyta</taxon>
        <taxon>Spermatophyta</taxon>
        <taxon>Magnoliopsida</taxon>
        <taxon>eudicotyledons</taxon>
        <taxon>Gunneridae</taxon>
        <taxon>Pentapetalae</taxon>
        <taxon>asterids</taxon>
        <taxon>campanulids</taxon>
        <taxon>Asterales</taxon>
        <taxon>Asteraceae</taxon>
        <taxon>Asteroideae</taxon>
        <taxon>Anthemideae</taxon>
        <taxon>Artemisiinae</taxon>
        <taxon>Artemisia</taxon>
    </lineage>
</organism>
<dbReference type="Proteomes" id="UP000245207">
    <property type="component" value="Unassembled WGS sequence"/>
</dbReference>
<evidence type="ECO:0000313" key="8">
    <source>
        <dbReference type="Proteomes" id="UP000245207"/>
    </source>
</evidence>
<proteinExistence type="predicted"/>
<evidence type="ECO:0000256" key="2">
    <source>
        <dbReference type="ARBA" id="ARBA00022728"/>
    </source>
</evidence>
<dbReference type="InterPro" id="IPR035979">
    <property type="entry name" value="RBD_domain_sf"/>
</dbReference>
<dbReference type="PROSITE" id="PS50102">
    <property type="entry name" value="RRM"/>
    <property type="match status" value="1"/>
</dbReference>
<reference evidence="7 8" key="1">
    <citation type="journal article" date="2018" name="Mol. Plant">
        <title>The genome of Artemisia annua provides insight into the evolution of Asteraceae family and artemisinin biosynthesis.</title>
        <authorList>
            <person name="Shen Q."/>
            <person name="Zhang L."/>
            <person name="Liao Z."/>
            <person name="Wang S."/>
            <person name="Yan T."/>
            <person name="Shi P."/>
            <person name="Liu M."/>
            <person name="Fu X."/>
            <person name="Pan Q."/>
            <person name="Wang Y."/>
            <person name="Lv Z."/>
            <person name="Lu X."/>
            <person name="Zhang F."/>
            <person name="Jiang W."/>
            <person name="Ma Y."/>
            <person name="Chen M."/>
            <person name="Hao X."/>
            <person name="Li L."/>
            <person name="Tang Y."/>
            <person name="Lv G."/>
            <person name="Zhou Y."/>
            <person name="Sun X."/>
            <person name="Brodelius P.E."/>
            <person name="Rose J.K.C."/>
            <person name="Tang K."/>
        </authorList>
    </citation>
    <scope>NUCLEOTIDE SEQUENCE [LARGE SCALE GENOMIC DNA]</scope>
    <source>
        <strain evidence="8">cv. Huhao1</strain>
        <tissue evidence="7">Leaf</tissue>
    </source>
</reference>
<evidence type="ECO:0000256" key="4">
    <source>
        <dbReference type="PROSITE-ProRule" id="PRU00176"/>
    </source>
</evidence>
<dbReference type="InterPro" id="IPR000504">
    <property type="entry name" value="RRM_dom"/>
</dbReference>
<sequence>MGSLRSKEDEVQRISTSVFVTNFPDQSSTKDLWNVCKQYGHVVDAFIPNRRSKIGKRFGFVRFIKVYDVERLVNNLCTVWIGSHRIHANISRFQRPVLNNSSKQFSYNGENRKNATDDKRDSGKKDNVNSYAHAVRGWSQVNREVDNNPAMVLDDACVNQKDYICCLNWKVKDFGSLSNLKVVLGNEGFDEIELRYLGDLWVMIEFKSVEVKDKFQSNVGAGSW</sequence>
<dbReference type="GO" id="GO:0008380">
    <property type="term" value="P:RNA splicing"/>
    <property type="evidence" value="ECO:0007669"/>
    <property type="project" value="UniProtKB-KW"/>
</dbReference>
<dbReference type="CDD" id="cd00590">
    <property type="entry name" value="RRM_SF"/>
    <property type="match status" value="1"/>
</dbReference>
<keyword evidence="4" id="KW-0694">RNA-binding</keyword>